<dbReference type="RefSeq" id="WP_097643968.1">
    <property type="nucleotide sequence ID" value="NZ_NQWI01000037.1"/>
</dbReference>
<gene>
    <name evidence="1" type="ORF">CJ255_10015</name>
</gene>
<dbReference type="Proteomes" id="UP000220527">
    <property type="component" value="Unassembled WGS sequence"/>
</dbReference>
<sequence>MGTFRILTATDYEQLKPMLARGARAKQAPPERQRQLQRLEQRVQKYQQRFRYDHARGGALPQNHDWRPYRFTVQNVLLGATVVRHSREHNCLEVDAFLTAHPREYDQLAAAQALTCFLLSEAYKCGGSLELRFTPHVAGGHLPAELCALAERHHVPLADASAGRLPSSAARLLYLALTGFAPAVQQRLLALDQAGALTLPRACYAVHHGVWSREQVELLTLGSRRPERLLAGLSQPQQRHSYQEDLLHARAAVLTGRLDRRLRHGDSTEGYVPAPLALRSSFLPAPYAMAYVAGEALTIPWIYPQRSAELPAGSRLLAVVRARDSADFLHHLGDDLRVAQQLRERAAQPTLILIPGDFVDLPVAQRQRMLKACQEAKIGLLVCPESTLNLDTEAAERLALSRLLRI</sequence>
<proteinExistence type="predicted"/>
<accession>A0A2A6RJZ9</accession>
<dbReference type="EMBL" id="NQWI01000037">
    <property type="protein sequence ID" value="PDW03188.1"/>
    <property type="molecule type" value="Genomic_DNA"/>
</dbReference>
<name>A0A2A6RJZ9_9CHLR</name>
<dbReference type="OrthoDB" id="147178at2"/>
<reference evidence="2" key="1">
    <citation type="submission" date="2017-08" db="EMBL/GenBank/DDBJ databases">
        <authorList>
            <person name="Grouzdev D.S."/>
            <person name="Gaisin V.A."/>
            <person name="Rysina M.S."/>
            <person name="Gorlenko V.M."/>
        </authorList>
    </citation>
    <scope>NUCLEOTIDE SEQUENCE [LARGE SCALE GENOMIC DNA]</scope>
    <source>
        <strain evidence="2">Kir15-3F</strain>
    </source>
</reference>
<dbReference type="AlphaFoldDB" id="A0A2A6RJZ9"/>
<keyword evidence="2" id="KW-1185">Reference proteome</keyword>
<evidence type="ECO:0000313" key="2">
    <source>
        <dbReference type="Proteomes" id="UP000220527"/>
    </source>
</evidence>
<organism evidence="1 2">
    <name type="scientific">Candidatus Viridilinea mediisalina</name>
    <dbReference type="NCBI Taxonomy" id="2024553"/>
    <lineage>
        <taxon>Bacteria</taxon>
        <taxon>Bacillati</taxon>
        <taxon>Chloroflexota</taxon>
        <taxon>Chloroflexia</taxon>
        <taxon>Chloroflexales</taxon>
        <taxon>Chloroflexineae</taxon>
        <taxon>Oscillochloridaceae</taxon>
        <taxon>Candidatus Viridilinea</taxon>
    </lineage>
</organism>
<comment type="caution">
    <text evidence="1">The sequence shown here is derived from an EMBL/GenBank/DDBJ whole genome shotgun (WGS) entry which is preliminary data.</text>
</comment>
<evidence type="ECO:0000313" key="1">
    <source>
        <dbReference type="EMBL" id="PDW03188.1"/>
    </source>
</evidence>
<protein>
    <submittedName>
        <fullName evidence="1">Uncharacterized protein</fullName>
    </submittedName>
</protein>